<organism evidence="1 2">
    <name type="scientific">Candidatus Yanofskybacteria bacterium RIFCSPLOWO2_02_FULL_44_18</name>
    <dbReference type="NCBI Taxonomy" id="1802705"/>
    <lineage>
        <taxon>Bacteria</taxon>
        <taxon>Candidatus Yanofskyibacteriota</taxon>
    </lineage>
</organism>
<dbReference type="EMBL" id="MGKT01000002">
    <property type="protein sequence ID" value="OGN31394.1"/>
    <property type="molecule type" value="Genomic_DNA"/>
</dbReference>
<proteinExistence type="predicted"/>
<accession>A0A1F8H192</accession>
<comment type="caution">
    <text evidence="1">The sequence shown here is derived from an EMBL/GenBank/DDBJ whole genome shotgun (WGS) entry which is preliminary data.</text>
</comment>
<evidence type="ECO:0000313" key="2">
    <source>
        <dbReference type="Proteomes" id="UP000177111"/>
    </source>
</evidence>
<reference evidence="1 2" key="1">
    <citation type="journal article" date="2016" name="Nat. Commun.">
        <title>Thousands of microbial genomes shed light on interconnected biogeochemical processes in an aquifer system.</title>
        <authorList>
            <person name="Anantharaman K."/>
            <person name="Brown C.T."/>
            <person name="Hug L.A."/>
            <person name="Sharon I."/>
            <person name="Castelle C.J."/>
            <person name="Probst A.J."/>
            <person name="Thomas B.C."/>
            <person name="Singh A."/>
            <person name="Wilkins M.J."/>
            <person name="Karaoz U."/>
            <person name="Brodie E.L."/>
            <person name="Williams K.H."/>
            <person name="Hubbard S.S."/>
            <person name="Banfield J.F."/>
        </authorList>
    </citation>
    <scope>NUCLEOTIDE SEQUENCE [LARGE SCALE GENOMIC DNA]</scope>
</reference>
<dbReference type="AlphaFoldDB" id="A0A1F8H192"/>
<name>A0A1F8H192_9BACT</name>
<dbReference type="Proteomes" id="UP000177111">
    <property type="component" value="Unassembled WGS sequence"/>
</dbReference>
<protein>
    <submittedName>
        <fullName evidence="1">Uncharacterized protein</fullName>
    </submittedName>
</protein>
<gene>
    <name evidence="1" type="ORF">A3I96_00990</name>
</gene>
<evidence type="ECO:0000313" key="1">
    <source>
        <dbReference type="EMBL" id="OGN31394.1"/>
    </source>
</evidence>
<sequence>MDEKPDSFGRVRVEVVADGAKRVSFARLGALVANHATGFYDRVLIGAPRLCEVKSGDVVTRREVAQTYVVPTTISIRSSASKAPAIRRAA</sequence>